<dbReference type="Gramene" id="EFJ11840">
    <property type="protein sequence ID" value="EFJ11840"/>
    <property type="gene ID" value="SELMODRAFT_425852"/>
</dbReference>
<sequence length="360" mass="39452">MEKESCRVCTSNDSRAVCMAAAVGCISATSTPANLRKKLTRVEVLQPHAICASAHMFSVLGVAEVEVNRKYGRATENEVARHCDIGLDRSFQPSINMALSCSRLASKQDAQQATFAGEFSSYRDLCATVGIFQQWVWIGRRRSQQKAATRRRVALLLQLHRLDGDKISSWIVLSTTGKSEHGFYCSETLARGIEWLATLAPAQPELHAVDLRDLVAEKLYSTLNSSREETKANVAVSNKALQDTTAEVTNAANLSPLSVEAILDCVRAQYKSLLAPLEVYLSNLGYEEPEANRFAASILDGAVRKVAPGSWRRDEVGDFEKSLVFASRLQGGVEEFLPVQSLLPECFHPAFWPLAASGSV</sequence>
<dbReference type="InParanoid" id="D8SUI1"/>
<dbReference type="AlphaFoldDB" id="D8SUI1"/>
<dbReference type="Proteomes" id="UP000001514">
    <property type="component" value="Unassembled WGS sequence"/>
</dbReference>
<evidence type="ECO:0000313" key="1">
    <source>
        <dbReference type="EMBL" id="EFJ11840.1"/>
    </source>
</evidence>
<dbReference type="STRING" id="88036.D8SUI1"/>
<keyword evidence="2" id="KW-1185">Reference proteome</keyword>
<dbReference type="EMBL" id="GL377643">
    <property type="protein sequence ID" value="EFJ11840.1"/>
    <property type="molecule type" value="Genomic_DNA"/>
</dbReference>
<proteinExistence type="predicted"/>
<reference evidence="1 2" key="1">
    <citation type="journal article" date="2011" name="Science">
        <title>The Selaginella genome identifies genetic changes associated with the evolution of vascular plants.</title>
        <authorList>
            <person name="Banks J.A."/>
            <person name="Nishiyama T."/>
            <person name="Hasebe M."/>
            <person name="Bowman J.L."/>
            <person name="Gribskov M."/>
            <person name="dePamphilis C."/>
            <person name="Albert V.A."/>
            <person name="Aono N."/>
            <person name="Aoyama T."/>
            <person name="Ambrose B.A."/>
            <person name="Ashton N.W."/>
            <person name="Axtell M.J."/>
            <person name="Barker E."/>
            <person name="Barker M.S."/>
            <person name="Bennetzen J.L."/>
            <person name="Bonawitz N.D."/>
            <person name="Chapple C."/>
            <person name="Cheng C."/>
            <person name="Correa L.G."/>
            <person name="Dacre M."/>
            <person name="DeBarry J."/>
            <person name="Dreyer I."/>
            <person name="Elias M."/>
            <person name="Engstrom E.M."/>
            <person name="Estelle M."/>
            <person name="Feng L."/>
            <person name="Finet C."/>
            <person name="Floyd S.K."/>
            <person name="Frommer W.B."/>
            <person name="Fujita T."/>
            <person name="Gramzow L."/>
            <person name="Gutensohn M."/>
            <person name="Harholt J."/>
            <person name="Hattori M."/>
            <person name="Heyl A."/>
            <person name="Hirai T."/>
            <person name="Hiwatashi Y."/>
            <person name="Ishikawa M."/>
            <person name="Iwata M."/>
            <person name="Karol K.G."/>
            <person name="Koehler B."/>
            <person name="Kolukisaoglu U."/>
            <person name="Kubo M."/>
            <person name="Kurata T."/>
            <person name="Lalonde S."/>
            <person name="Li K."/>
            <person name="Li Y."/>
            <person name="Litt A."/>
            <person name="Lyons E."/>
            <person name="Manning G."/>
            <person name="Maruyama T."/>
            <person name="Michael T.P."/>
            <person name="Mikami K."/>
            <person name="Miyazaki S."/>
            <person name="Morinaga S."/>
            <person name="Murata T."/>
            <person name="Mueller-Roeber B."/>
            <person name="Nelson D.R."/>
            <person name="Obara M."/>
            <person name="Oguri Y."/>
            <person name="Olmstead R.G."/>
            <person name="Onodera N."/>
            <person name="Petersen B.L."/>
            <person name="Pils B."/>
            <person name="Prigge M."/>
            <person name="Rensing S.A."/>
            <person name="Riano-Pachon D.M."/>
            <person name="Roberts A.W."/>
            <person name="Sato Y."/>
            <person name="Scheller H.V."/>
            <person name="Schulz B."/>
            <person name="Schulz C."/>
            <person name="Shakirov E.V."/>
            <person name="Shibagaki N."/>
            <person name="Shinohara N."/>
            <person name="Shippen D.E."/>
            <person name="Soerensen I."/>
            <person name="Sotooka R."/>
            <person name="Sugimoto N."/>
            <person name="Sugita M."/>
            <person name="Sumikawa N."/>
            <person name="Tanurdzic M."/>
            <person name="Theissen G."/>
            <person name="Ulvskov P."/>
            <person name="Wakazuki S."/>
            <person name="Weng J.K."/>
            <person name="Willats W.W."/>
            <person name="Wipf D."/>
            <person name="Wolf P.G."/>
            <person name="Yang L."/>
            <person name="Zimmer A.D."/>
            <person name="Zhu Q."/>
            <person name="Mitros T."/>
            <person name="Hellsten U."/>
            <person name="Loque D."/>
            <person name="Otillar R."/>
            <person name="Salamov A."/>
            <person name="Schmutz J."/>
            <person name="Shapiro H."/>
            <person name="Lindquist E."/>
            <person name="Lucas S."/>
            <person name="Rokhsar D."/>
            <person name="Grigoriev I.V."/>
        </authorList>
    </citation>
    <scope>NUCLEOTIDE SEQUENCE [LARGE SCALE GENOMIC DNA]</scope>
</reference>
<accession>D8SUI1</accession>
<dbReference type="eggNOG" id="KOG1860">
    <property type="taxonomic scope" value="Eukaryota"/>
</dbReference>
<protein>
    <submittedName>
        <fullName evidence="1">Uncharacterized protein</fullName>
    </submittedName>
</protein>
<organism evidence="2">
    <name type="scientific">Selaginella moellendorffii</name>
    <name type="common">Spikemoss</name>
    <dbReference type="NCBI Taxonomy" id="88036"/>
    <lineage>
        <taxon>Eukaryota</taxon>
        <taxon>Viridiplantae</taxon>
        <taxon>Streptophyta</taxon>
        <taxon>Embryophyta</taxon>
        <taxon>Tracheophyta</taxon>
        <taxon>Lycopodiopsida</taxon>
        <taxon>Selaginellales</taxon>
        <taxon>Selaginellaceae</taxon>
        <taxon>Selaginella</taxon>
    </lineage>
</organism>
<evidence type="ECO:0000313" key="2">
    <source>
        <dbReference type="Proteomes" id="UP000001514"/>
    </source>
</evidence>
<gene>
    <name evidence="1" type="ORF">SELMODRAFT_425852</name>
</gene>
<name>D8SUI1_SELML</name>
<dbReference type="HOGENOM" id="CLU_065903_0_0_1"/>
<dbReference type="KEGG" id="smo:SELMODRAFT_425852"/>